<dbReference type="PANTHER" id="PTHR33164:SF104">
    <property type="entry name" value="TRANSCRIPTIONAL REGULATORY PROTEIN"/>
    <property type="match status" value="1"/>
</dbReference>
<dbReference type="EMBL" id="QGTL01000004">
    <property type="protein sequence ID" value="PWV76451.1"/>
    <property type="molecule type" value="Genomic_DNA"/>
</dbReference>
<name>A0A317NLV2_9NOCA</name>
<accession>A0A317NLV2</accession>
<dbReference type="InterPro" id="IPR039422">
    <property type="entry name" value="MarR/SlyA-like"/>
</dbReference>
<organism evidence="2 3">
    <name type="scientific">Nocardia neocaledoniensis</name>
    <dbReference type="NCBI Taxonomy" id="236511"/>
    <lineage>
        <taxon>Bacteria</taxon>
        <taxon>Bacillati</taxon>
        <taxon>Actinomycetota</taxon>
        <taxon>Actinomycetes</taxon>
        <taxon>Mycobacteriales</taxon>
        <taxon>Nocardiaceae</taxon>
        <taxon>Nocardia</taxon>
    </lineage>
</organism>
<dbReference type="InterPro" id="IPR000835">
    <property type="entry name" value="HTH_MarR-typ"/>
</dbReference>
<dbReference type="InterPro" id="IPR036388">
    <property type="entry name" value="WH-like_DNA-bd_sf"/>
</dbReference>
<dbReference type="PRINTS" id="PR00598">
    <property type="entry name" value="HTHMARR"/>
</dbReference>
<protein>
    <submittedName>
        <fullName evidence="2">DNA-binding MarR family transcriptional regulator</fullName>
    </submittedName>
</protein>
<dbReference type="Proteomes" id="UP000246410">
    <property type="component" value="Unassembled WGS sequence"/>
</dbReference>
<proteinExistence type="predicted"/>
<dbReference type="GO" id="GO:0006950">
    <property type="term" value="P:response to stress"/>
    <property type="evidence" value="ECO:0007669"/>
    <property type="project" value="TreeGrafter"/>
</dbReference>
<dbReference type="GO" id="GO:0003700">
    <property type="term" value="F:DNA-binding transcription factor activity"/>
    <property type="evidence" value="ECO:0007669"/>
    <property type="project" value="InterPro"/>
</dbReference>
<keyword evidence="3" id="KW-1185">Reference proteome</keyword>
<comment type="caution">
    <text evidence="2">The sequence shown here is derived from an EMBL/GenBank/DDBJ whole genome shotgun (WGS) entry which is preliminary data.</text>
</comment>
<dbReference type="RefSeq" id="WP_110038061.1">
    <property type="nucleotide sequence ID" value="NZ_QGTL01000004.1"/>
</dbReference>
<dbReference type="SUPFAM" id="SSF46785">
    <property type="entry name" value="Winged helix' DNA-binding domain"/>
    <property type="match status" value="1"/>
</dbReference>
<reference evidence="2 3" key="1">
    <citation type="submission" date="2018-05" db="EMBL/GenBank/DDBJ databases">
        <title>Genomic Encyclopedia of Type Strains, Phase IV (KMG-IV): sequencing the most valuable type-strain genomes for metagenomic binning, comparative biology and taxonomic classification.</title>
        <authorList>
            <person name="Goeker M."/>
        </authorList>
    </citation>
    <scope>NUCLEOTIDE SEQUENCE [LARGE SCALE GENOMIC DNA]</scope>
    <source>
        <strain evidence="2 3">DSM 44717</strain>
    </source>
</reference>
<gene>
    <name evidence="2" type="ORF">DFR69_104559</name>
</gene>
<dbReference type="Gene3D" id="1.10.10.10">
    <property type="entry name" value="Winged helix-like DNA-binding domain superfamily/Winged helix DNA-binding domain"/>
    <property type="match status" value="1"/>
</dbReference>
<evidence type="ECO:0000313" key="2">
    <source>
        <dbReference type="EMBL" id="PWV76451.1"/>
    </source>
</evidence>
<evidence type="ECO:0000259" key="1">
    <source>
        <dbReference type="PROSITE" id="PS50995"/>
    </source>
</evidence>
<dbReference type="InterPro" id="IPR036390">
    <property type="entry name" value="WH_DNA-bd_sf"/>
</dbReference>
<dbReference type="SMART" id="SM00347">
    <property type="entry name" value="HTH_MARR"/>
    <property type="match status" value="1"/>
</dbReference>
<dbReference type="PROSITE" id="PS50995">
    <property type="entry name" value="HTH_MARR_2"/>
    <property type="match status" value="1"/>
</dbReference>
<keyword evidence="2" id="KW-0238">DNA-binding</keyword>
<evidence type="ECO:0000313" key="3">
    <source>
        <dbReference type="Proteomes" id="UP000246410"/>
    </source>
</evidence>
<dbReference type="AlphaFoldDB" id="A0A317NLV2"/>
<feature type="domain" description="HTH marR-type" evidence="1">
    <location>
        <begin position="23"/>
        <end position="158"/>
    </location>
</feature>
<dbReference type="GO" id="GO:0003677">
    <property type="term" value="F:DNA binding"/>
    <property type="evidence" value="ECO:0007669"/>
    <property type="project" value="UniProtKB-KW"/>
</dbReference>
<dbReference type="Pfam" id="PF12802">
    <property type="entry name" value="MarR_2"/>
    <property type="match status" value="1"/>
</dbReference>
<sequence>MRDAIDLITDHWAQKRPDVDASPMAIVGRITRLSRLLDQELKRFFAAHGLEFWEFDVLATLRRSGGDAGLTAGALNRAAMVTSGAITNRIDRLAAKNLVRRAPCADDRRSVFVQLTDEGRALVDELLPLHMANEQRLLASLGTEDRAQLEGLLRTLAVGLGDTTLD</sequence>
<dbReference type="PANTHER" id="PTHR33164">
    <property type="entry name" value="TRANSCRIPTIONAL REGULATOR, MARR FAMILY"/>
    <property type="match status" value="1"/>
</dbReference>